<evidence type="ECO:0000256" key="3">
    <source>
        <dbReference type="ARBA" id="ARBA00022833"/>
    </source>
</evidence>
<dbReference type="AlphaFoldDB" id="A0A832G2R3"/>
<evidence type="ECO:0000256" key="1">
    <source>
        <dbReference type="ARBA" id="ARBA00022596"/>
    </source>
</evidence>
<evidence type="ECO:0000313" key="5">
    <source>
        <dbReference type="EMBL" id="HGT48338.1"/>
    </source>
</evidence>
<accession>A0A832G2R3</accession>
<dbReference type="Pfam" id="PF01155">
    <property type="entry name" value="HypA"/>
    <property type="match status" value="1"/>
</dbReference>
<proteinExistence type="inferred from homology"/>
<dbReference type="HAMAP" id="MF_00213">
    <property type="entry name" value="HypA_HybF"/>
    <property type="match status" value="1"/>
</dbReference>
<keyword evidence="3 4" id="KW-0862">Zinc</keyword>
<organism evidence="5">
    <name type="scientific">Ignavibacterium album</name>
    <dbReference type="NCBI Taxonomy" id="591197"/>
    <lineage>
        <taxon>Bacteria</taxon>
        <taxon>Pseudomonadati</taxon>
        <taxon>Ignavibacteriota</taxon>
        <taxon>Ignavibacteria</taxon>
        <taxon>Ignavibacteriales</taxon>
        <taxon>Ignavibacteriaceae</taxon>
        <taxon>Ignavibacterium</taxon>
    </lineage>
</organism>
<dbReference type="GO" id="GO:0008270">
    <property type="term" value="F:zinc ion binding"/>
    <property type="evidence" value="ECO:0007669"/>
    <property type="project" value="UniProtKB-UniRule"/>
</dbReference>
<feature type="binding site" evidence="4">
    <location>
        <position position="118"/>
    </location>
    <ligand>
        <name>Zn(2+)</name>
        <dbReference type="ChEBI" id="CHEBI:29105"/>
    </ligand>
</feature>
<reference evidence="5" key="1">
    <citation type="journal article" date="2020" name="mSystems">
        <title>Genome- and Community-Level Interaction Insights into Carbon Utilization and Element Cycling Functions of Hydrothermarchaeota in Hydrothermal Sediment.</title>
        <authorList>
            <person name="Zhou Z."/>
            <person name="Liu Y."/>
            <person name="Xu W."/>
            <person name="Pan J."/>
            <person name="Luo Z.H."/>
            <person name="Li M."/>
        </authorList>
    </citation>
    <scope>NUCLEOTIDE SEQUENCE [LARGE SCALE GENOMIC DNA]</scope>
    <source>
        <strain evidence="5">SpSt-500</strain>
    </source>
</reference>
<evidence type="ECO:0000256" key="2">
    <source>
        <dbReference type="ARBA" id="ARBA00022723"/>
    </source>
</evidence>
<feature type="binding site" evidence="4">
    <location>
        <position position="102"/>
    </location>
    <ligand>
        <name>Zn(2+)</name>
        <dbReference type="ChEBI" id="CHEBI:29105"/>
    </ligand>
</feature>
<sequence>MIDFLIIFNCLEKKSSQFRGQSLFISELFVHELSIAQNIIQIVNSSVEEDKLGLVEMIALKIGLMSNVLTDSLQFSYASIAENTPLKNSRLDIELLPIKIRCNDCNEINTTNDFIFSCPNCKSPAINVIGGDEIIISSIHLKDESG</sequence>
<feature type="binding site" evidence="4">
    <location>
        <position position="121"/>
    </location>
    <ligand>
        <name>Zn(2+)</name>
        <dbReference type="ChEBI" id="CHEBI:29105"/>
    </ligand>
</feature>
<dbReference type="Gene3D" id="3.30.2320.80">
    <property type="match status" value="1"/>
</dbReference>
<protein>
    <recommendedName>
        <fullName evidence="4">Hydrogenase maturation factor HypA</fullName>
    </recommendedName>
</protein>
<keyword evidence="1 4" id="KW-0533">Nickel</keyword>
<dbReference type="GO" id="GO:0016151">
    <property type="term" value="F:nickel cation binding"/>
    <property type="evidence" value="ECO:0007669"/>
    <property type="project" value="UniProtKB-UniRule"/>
</dbReference>
<dbReference type="InterPro" id="IPR000688">
    <property type="entry name" value="HypA/HybF"/>
</dbReference>
<dbReference type="EMBL" id="DSVI01000014">
    <property type="protein sequence ID" value="HGT48338.1"/>
    <property type="molecule type" value="Genomic_DNA"/>
</dbReference>
<gene>
    <name evidence="4" type="primary">hypA</name>
    <name evidence="5" type="ORF">ENS56_09900</name>
</gene>
<dbReference type="PANTHER" id="PTHR34535">
    <property type="entry name" value="HYDROGENASE MATURATION FACTOR HYPA"/>
    <property type="match status" value="1"/>
</dbReference>
<dbReference type="PANTHER" id="PTHR34535:SF3">
    <property type="entry name" value="HYDROGENASE MATURATION FACTOR HYPA"/>
    <property type="match status" value="1"/>
</dbReference>
<name>A0A832G2R3_9BACT</name>
<dbReference type="GO" id="GO:0051604">
    <property type="term" value="P:protein maturation"/>
    <property type="evidence" value="ECO:0007669"/>
    <property type="project" value="InterPro"/>
</dbReference>
<evidence type="ECO:0000256" key="4">
    <source>
        <dbReference type="HAMAP-Rule" id="MF_00213"/>
    </source>
</evidence>
<keyword evidence="2 4" id="KW-0479">Metal-binding</keyword>
<comment type="similarity">
    <text evidence="4">Belongs to the HypA/HybF family.</text>
</comment>
<comment type="function">
    <text evidence="4">Involved in the maturation of [NiFe] hydrogenases. Required for nickel insertion into the metal center of the hydrogenase.</text>
</comment>
<comment type="caution">
    <text evidence="5">The sequence shown here is derived from an EMBL/GenBank/DDBJ whole genome shotgun (WGS) entry which is preliminary data.</text>
</comment>
<feature type="binding site" evidence="4">
    <location>
        <position position="31"/>
    </location>
    <ligand>
        <name>Ni(2+)</name>
        <dbReference type="ChEBI" id="CHEBI:49786"/>
    </ligand>
</feature>
<feature type="binding site" evidence="4">
    <location>
        <position position="105"/>
    </location>
    <ligand>
        <name>Zn(2+)</name>
        <dbReference type="ChEBI" id="CHEBI:29105"/>
    </ligand>
</feature>